<evidence type="ECO:0000256" key="4">
    <source>
        <dbReference type="ARBA" id="ARBA00022801"/>
    </source>
</evidence>
<evidence type="ECO:0000313" key="7">
    <source>
        <dbReference type="EMBL" id="MCS5733774.1"/>
    </source>
</evidence>
<organism evidence="7 8">
    <name type="scientific">Herbiconiux daphne</name>
    <dbReference type="NCBI Taxonomy" id="2970914"/>
    <lineage>
        <taxon>Bacteria</taxon>
        <taxon>Bacillati</taxon>
        <taxon>Actinomycetota</taxon>
        <taxon>Actinomycetes</taxon>
        <taxon>Micrococcales</taxon>
        <taxon>Microbacteriaceae</taxon>
        <taxon>Herbiconiux</taxon>
    </lineage>
</organism>
<keyword evidence="2 7" id="KW-0255">Endonuclease</keyword>
<name>A0ABT2H1H3_9MICO</name>
<dbReference type="Proteomes" id="UP001165586">
    <property type="component" value="Unassembled WGS sequence"/>
</dbReference>
<dbReference type="SUPFAM" id="SSF52980">
    <property type="entry name" value="Restriction endonuclease-like"/>
    <property type="match status" value="1"/>
</dbReference>
<reference evidence="7" key="1">
    <citation type="submission" date="2022-08" db="EMBL/GenBank/DDBJ databases">
        <authorList>
            <person name="Deng Y."/>
            <person name="Han X.-F."/>
            <person name="Zhang Y.-Q."/>
        </authorList>
    </citation>
    <scope>NUCLEOTIDE SEQUENCE</scope>
    <source>
        <strain evidence="7">CPCC 203386</strain>
    </source>
</reference>
<keyword evidence="1" id="KW-0540">Nuclease</keyword>
<comment type="caution">
    <text evidence="7">The sequence shown here is derived from an EMBL/GenBank/DDBJ whole genome shotgun (WGS) entry which is preliminary data.</text>
</comment>
<evidence type="ECO:0000256" key="5">
    <source>
        <dbReference type="ARBA" id="ARBA00023204"/>
    </source>
</evidence>
<evidence type="ECO:0000256" key="6">
    <source>
        <dbReference type="ARBA" id="ARBA00029466"/>
    </source>
</evidence>
<protein>
    <submittedName>
        <fullName evidence="7">Very short patch repair endonuclease</fullName>
    </submittedName>
</protein>
<comment type="similarity">
    <text evidence="6">Belongs to the Vsr family.</text>
</comment>
<gene>
    <name evidence="7" type="ORF">N1032_08480</name>
</gene>
<proteinExistence type="inferred from homology"/>
<keyword evidence="5" id="KW-0234">DNA repair</keyword>
<accession>A0ABT2H1H3</accession>
<dbReference type="CDD" id="cd00221">
    <property type="entry name" value="Vsr"/>
    <property type="match status" value="1"/>
</dbReference>
<dbReference type="InterPro" id="IPR004603">
    <property type="entry name" value="DNA_mismatch_endonuc_vsr"/>
</dbReference>
<evidence type="ECO:0000256" key="2">
    <source>
        <dbReference type="ARBA" id="ARBA00022759"/>
    </source>
</evidence>
<dbReference type="GO" id="GO:0004519">
    <property type="term" value="F:endonuclease activity"/>
    <property type="evidence" value="ECO:0007669"/>
    <property type="project" value="UniProtKB-KW"/>
</dbReference>
<evidence type="ECO:0000256" key="3">
    <source>
        <dbReference type="ARBA" id="ARBA00022763"/>
    </source>
</evidence>
<dbReference type="NCBIfam" id="TIGR00632">
    <property type="entry name" value="vsr"/>
    <property type="match status" value="1"/>
</dbReference>
<keyword evidence="3" id="KW-0227">DNA damage</keyword>
<keyword evidence="4" id="KW-0378">Hydrolase</keyword>
<sequence>MSWASTPGVRRSMQSNRARDTKPELLVRRILHAQGFRYRVDWRPSPQSRTRADIAFTRQRVLVFIDGCFWHGCPTHATFPKTNQSYWLPKLAQNRVRDAAANKLLESLGWIVLRYWEHENPSAVAAHIASIVTTSVKS</sequence>
<keyword evidence="8" id="KW-1185">Reference proteome</keyword>
<dbReference type="RefSeq" id="WP_259538589.1">
    <property type="nucleotide sequence ID" value="NZ_JANLCJ010000002.1"/>
</dbReference>
<evidence type="ECO:0000256" key="1">
    <source>
        <dbReference type="ARBA" id="ARBA00022722"/>
    </source>
</evidence>
<dbReference type="InterPro" id="IPR011335">
    <property type="entry name" value="Restrct_endonuc-II-like"/>
</dbReference>
<dbReference type="Gene3D" id="3.40.960.10">
    <property type="entry name" value="VSR Endonuclease"/>
    <property type="match status" value="1"/>
</dbReference>
<evidence type="ECO:0000313" key="8">
    <source>
        <dbReference type="Proteomes" id="UP001165586"/>
    </source>
</evidence>
<dbReference type="EMBL" id="JANLCJ010000002">
    <property type="protein sequence ID" value="MCS5733774.1"/>
    <property type="molecule type" value="Genomic_DNA"/>
</dbReference>
<dbReference type="Pfam" id="PF03852">
    <property type="entry name" value="Vsr"/>
    <property type="match status" value="1"/>
</dbReference>